<gene>
    <name evidence="1" type="ORF">ASPSYDRAFT_299801</name>
</gene>
<evidence type="ECO:0000313" key="1">
    <source>
        <dbReference type="EMBL" id="OJJ64281.1"/>
    </source>
</evidence>
<dbReference type="EMBL" id="KV878582">
    <property type="protein sequence ID" value="OJJ64281.1"/>
    <property type="molecule type" value="Genomic_DNA"/>
</dbReference>
<reference evidence="2" key="1">
    <citation type="journal article" date="2017" name="Genome Biol.">
        <title>Comparative genomics reveals high biological diversity and specific adaptations in the industrially and medically important fungal genus Aspergillus.</title>
        <authorList>
            <person name="de Vries R.P."/>
            <person name="Riley R."/>
            <person name="Wiebenga A."/>
            <person name="Aguilar-Osorio G."/>
            <person name="Amillis S."/>
            <person name="Uchima C.A."/>
            <person name="Anderluh G."/>
            <person name="Asadollahi M."/>
            <person name="Askin M."/>
            <person name="Barry K."/>
            <person name="Battaglia E."/>
            <person name="Bayram O."/>
            <person name="Benocci T."/>
            <person name="Braus-Stromeyer S.A."/>
            <person name="Caldana C."/>
            <person name="Canovas D."/>
            <person name="Cerqueira G.C."/>
            <person name="Chen F."/>
            <person name="Chen W."/>
            <person name="Choi C."/>
            <person name="Clum A."/>
            <person name="Dos Santos R.A."/>
            <person name="Damasio A.R."/>
            <person name="Diallinas G."/>
            <person name="Emri T."/>
            <person name="Fekete E."/>
            <person name="Flipphi M."/>
            <person name="Freyberg S."/>
            <person name="Gallo A."/>
            <person name="Gournas C."/>
            <person name="Habgood R."/>
            <person name="Hainaut M."/>
            <person name="Harispe M.L."/>
            <person name="Henrissat B."/>
            <person name="Hilden K.S."/>
            <person name="Hope R."/>
            <person name="Hossain A."/>
            <person name="Karabika E."/>
            <person name="Karaffa L."/>
            <person name="Karanyi Z."/>
            <person name="Krasevec N."/>
            <person name="Kuo A."/>
            <person name="Kusch H."/>
            <person name="LaButti K."/>
            <person name="Lagendijk E.L."/>
            <person name="Lapidus A."/>
            <person name="Levasseur A."/>
            <person name="Lindquist E."/>
            <person name="Lipzen A."/>
            <person name="Logrieco A.F."/>
            <person name="MacCabe A."/>
            <person name="Maekelae M.R."/>
            <person name="Malavazi I."/>
            <person name="Melin P."/>
            <person name="Meyer V."/>
            <person name="Mielnichuk N."/>
            <person name="Miskei M."/>
            <person name="Molnar A.P."/>
            <person name="Mule G."/>
            <person name="Ngan C.Y."/>
            <person name="Orejas M."/>
            <person name="Orosz E."/>
            <person name="Ouedraogo J.P."/>
            <person name="Overkamp K.M."/>
            <person name="Park H.-S."/>
            <person name="Perrone G."/>
            <person name="Piumi F."/>
            <person name="Punt P.J."/>
            <person name="Ram A.F."/>
            <person name="Ramon A."/>
            <person name="Rauscher S."/>
            <person name="Record E."/>
            <person name="Riano-Pachon D.M."/>
            <person name="Robert V."/>
            <person name="Roehrig J."/>
            <person name="Ruller R."/>
            <person name="Salamov A."/>
            <person name="Salih N.S."/>
            <person name="Samson R.A."/>
            <person name="Sandor E."/>
            <person name="Sanguinetti M."/>
            <person name="Schuetze T."/>
            <person name="Sepcic K."/>
            <person name="Shelest E."/>
            <person name="Sherlock G."/>
            <person name="Sophianopoulou V."/>
            <person name="Squina F.M."/>
            <person name="Sun H."/>
            <person name="Susca A."/>
            <person name="Todd R.B."/>
            <person name="Tsang A."/>
            <person name="Unkles S.E."/>
            <person name="van de Wiele N."/>
            <person name="van Rossen-Uffink D."/>
            <person name="Oliveira J.V."/>
            <person name="Vesth T.C."/>
            <person name="Visser J."/>
            <person name="Yu J.-H."/>
            <person name="Zhou M."/>
            <person name="Andersen M.R."/>
            <person name="Archer D.B."/>
            <person name="Baker S.E."/>
            <person name="Benoit I."/>
            <person name="Brakhage A.A."/>
            <person name="Braus G.H."/>
            <person name="Fischer R."/>
            <person name="Frisvad J.C."/>
            <person name="Goldman G.H."/>
            <person name="Houbraken J."/>
            <person name="Oakley B."/>
            <person name="Pocsi I."/>
            <person name="Scazzocchio C."/>
            <person name="Seiboth B."/>
            <person name="vanKuyk P.A."/>
            <person name="Wortman J."/>
            <person name="Dyer P.S."/>
            <person name="Grigoriev I.V."/>
        </authorList>
    </citation>
    <scope>NUCLEOTIDE SEQUENCE [LARGE SCALE GENOMIC DNA]</scope>
    <source>
        <strain evidence="2">CBS 593.65</strain>
    </source>
</reference>
<dbReference type="GeneID" id="63760786"/>
<evidence type="ECO:0000313" key="2">
    <source>
        <dbReference type="Proteomes" id="UP000184356"/>
    </source>
</evidence>
<organism evidence="1 2">
    <name type="scientific">Aspergillus sydowii CBS 593.65</name>
    <dbReference type="NCBI Taxonomy" id="1036612"/>
    <lineage>
        <taxon>Eukaryota</taxon>
        <taxon>Fungi</taxon>
        <taxon>Dikarya</taxon>
        <taxon>Ascomycota</taxon>
        <taxon>Pezizomycotina</taxon>
        <taxon>Eurotiomycetes</taxon>
        <taxon>Eurotiomycetidae</taxon>
        <taxon>Eurotiales</taxon>
        <taxon>Aspergillaceae</taxon>
        <taxon>Aspergillus</taxon>
        <taxon>Aspergillus subgen. Nidulantes</taxon>
    </lineage>
</organism>
<dbReference type="Proteomes" id="UP000184356">
    <property type="component" value="Unassembled WGS sequence"/>
</dbReference>
<dbReference type="VEuPathDB" id="FungiDB:ASPSYDRAFT_299801"/>
<sequence>MNPCWRMERVTTNHPLVCSQIRMISNSGRCIEFQTDGTIEPRPRNVSSPHLKAGTVDVTRFYNARSGSEFICHAFHEMTNRREETRPLSEVGLLLARHQAGLYPHFLISSSDRPLFRKDMARRHPD</sequence>
<accession>A0A1L9TXV2</accession>
<keyword evidence="2" id="KW-1185">Reference proteome</keyword>
<protein>
    <submittedName>
        <fullName evidence="1">Uncharacterized protein</fullName>
    </submittedName>
</protein>
<dbReference type="AlphaFoldDB" id="A0A1L9TXV2"/>
<proteinExistence type="predicted"/>
<name>A0A1L9TXV2_9EURO</name>
<dbReference type="RefSeq" id="XP_040708087.1">
    <property type="nucleotide sequence ID" value="XM_040844713.1"/>
</dbReference>